<reference evidence="2 3" key="1">
    <citation type="journal article" date="2013" name="Curr. Biol.">
        <title>The Genome of the Foraminiferan Reticulomyxa filosa.</title>
        <authorList>
            <person name="Glockner G."/>
            <person name="Hulsmann N."/>
            <person name="Schleicher M."/>
            <person name="Noegel A.A."/>
            <person name="Eichinger L."/>
            <person name="Gallinger C."/>
            <person name="Pawlowski J."/>
            <person name="Sierra R."/>
            <person name="Euteneuer U."/>
            <person name="Pillet L."/>
            <person name="Moustafa A."/>
            <person name="Platzer M."/>
            <person name="Groth M."/>
            <person name="Szafranski K."/>
            <person name="Schliwa M."/>
        </authorList>
    </citation>
    <scope>NUCLEOTIDE SEQUENCE [LARGE SCALE GENOMIC DNA]</scope>
</reference>
<dbReference type="EMBL" id="ASPP01010494">
    <property type="protein sequence ID" value="ETO22752.1"/>
    <property type="molecule type" value="Genomic_DNA"/>
</dbReference>
<dbReference type="AlphaFoldDB" id="X6NBQ1"/>
<evidence type="ECO:0000313" key="2">
    <source>
        <dbReference type="EMBL" id="ETO22752.1"/>
    </source>
</evidence>
<proteinExistence type="predicted"/>
<dbReference type="Proteomes" id="UP000023152">
    <property type="component" value="Unassembled WGS sequence"/>
</dbReference>
<gene>
    <name evidence="2" type="ORF">RFI_14441</name>
</gene>
<keyword evidence="3" id="KW-1185">Reference proteome</keyword>
<sequence>MERLMAFEELKKTGCVDARFKSKYPAKLALLIEKMIHRDPHQRLLTDDILPGLNDLYSDLCSCVNHCSKFHNARPCSSHPFCSCQPVSDIDIHTDPNPNSNSFFTRKCCHVLSSQTQPVVKDEHQDQSSLPIEEEEKDHRFLAGSNKRLKTPPCLRTDQSVLKMKNLQIDLLKDRISKLEALLLSHGTTNMSPLHFDDNTMTSGLPSFKIENELFLSFLFFDLCLFYKFFFFACLLLLMDDSEYFYFLNGSNVKVMRYLAELQND</sequence>
<comment type="caution">
    <text evidence="2">The sequence shown here is derived from an EMBL/GenBank/DDBJ whole genome shotgun (WGS) entry which is preliminary data.</text>
</comment>
<feature type="transmembrane region" description="Helical" evidence="1">
    <location>
        <begin position="214"/>
        <end position="239"/>
    </location>
</feature>
<evidence type="ECO:0000313" key="3">
    <source>
        <dbReference type="Proteomes" id="UP000023152"/>
    </source>
</evidence>
<keyword evidence="1" id="KW-0472">Membrane</keyword>
<keyword evidence="1" id="KW-1133">Transmembrane helix</keyword>
<accession>X6NBQ1</accession>
<evidence type="ECO:0000256" key="1">
    <source>
        <dbReference type="SAM" id="Phobius"/>
    </source>
</evidence>
<keyword evidence="1" id="KW-0812">Transmembrane</keyword>
<name>X6NBQ1_RETFI</name>
<protein>
    <recommendedName>
        <fullName evidence="4">Protein kinase domain-containing protein</fullName>
    </recommendedName>
</protein>
<evidence type="ECO:0008006" key="4">
    <source>
        <dbReference type="Google" id="ProtNLM"/>
    </source>
</evidence>
<organism evidence="2 3">
    <name type="scientific">Reticulomyxa filosa</name>
    <dbReference type="NCBI Taxonomy" id="46433"/>
    <lineage>
        <taxon>Eukaryota</taxon>
        <taxon>Sar</taxon>
        <taxon>Rhizaria</taxon>
        <taxon>Retaria</taxon>
        <taxon>Foraminifera</taxon>
        <taxon>Monothalamids</taxon>
        <taxon>Reticulomyxidae</taxon>
        <taxon>Reticulomyxa</taxon>
    </lineage>
</organism>